<evidence type="ECO:0000256" key="1">
    <source>
        <dbReference type="SAM" id="Phobius"/>
    </source>
</evidence>
<sequence length="50" mass="6043">RSYLHQQSEVYILAFWSGPVLVPYVMLFDVDTLKIMNNILSKKYFRRSKF</sequence>
<proteinExistence type="predicted"/>
<keyword evidence="1" id="KW-1133">Transmembrane helix</keyword>
<organism evidence="2 3">
    <name type="scientific">Acaulospora morrowiae</name>
    <dbReference type="NCBI Taxonomy" id="94023"/>
    <lineage>
        <taxon>Eukaryota</taxon>
        <taxon>Fungi</taxon>
        <taxon>Fungi incertae sedis</taxon>
        <taxon>Mucoromycota</taxon>
        <taxon>Glomeromycotina</taxon>
        <taxon>Glomeromycetes</taxon>
        <taxon>Diversisporales</taxon>
        <taxon>Acaulosporaceae</taxon>
        <taxon>Acaulospora</taxon>
    </lineage>
</organism>
<dbReference type="AlphaFoldDB" id="A0A9N9J5L1"/>
<name>A0A9N9J5L1_9GLOM</name>
<protein>
    <submittedName>
        <fullName evidence="2">2051_t:CDS:1</fullName>
    </submittedName>
</protein>
<feature type="transmembrane region" description="Helical" evidence="1">
    <location>
        <begin position="12"/>
        <end position="33"/>
    </location>
</feature>
<reference evidence="2" key="1">
    <citation type="submission" date="2021-06" db="EMBL/GenBank/DDBJ databases">
        <authorList>
            <person name="Kallberg Y."/>
            <person name="Tangrot J."/>
            <person name="Rosling A."/>
        </authorList>
    </citation>
    <scope>NUCLEOTIDE SEQUENCE</scope>
    <source>
        <strain evidence="2">CL551</strain>
    </source>
</reference>
<feature type="non-terminal residue" evidence="2">
    <location>
        <position position="1"/>
    </location>
</feature>
<keyword evidence="1" id="KW-0472">Membrane</keyword>
<evidence type="ECO:0000313" key="2">
    <source>
        <dbReference type="EMBL" id="CAG8766196.1"/>
    </source>
</evidence>
<keyword evidence="1" id="KW-0812">Transmembrane</keyword>
<accession>A0A9N9J5L1</accession>
<gene>
    <name evidence="2" type="ORF">AMORRO_LOCUS16288</name>
</gene>
<comment type="caution">
    <text evidence="2">The sequence shown here is derived from an EMBL/GenBank/DDBJ whole genome shotgun (WGS) entry which is preliminary data.</text>
</comment>
<evidence type="ECO:0000313" key="3">
    <source>
        <dbReference type="Proteomes" id="UP000789342"/>
    </source>
</evidence>
<dbReference type="Proteomes" id="UP000789342">
    <property type="component" value="Unassembled WGS sequence"/>
</dbReference>
<dbReference type="EMBL" id="CAJVPV010043692">
    <property type="protein sequence ID" value="CAG8766196.1"/>
    <property type="molecule type" value="Genomic_DNA"/>
</dbReference>
<keyword evidence="3" id="KW-1185">Reference proteome</keyword>